<dbReference type="PANTHER" id="PTHR13271">
    <property type="entry name" value="UNCHARACTERIZED PUTATIVE METHYLTRANSFERASE"/>
    <property type="match status" value="1"/>
</dbReference>
<dbReference type="Gene3D" id="3.90.1410.10">
    <property type="entry name" value="set domain protein methyltransferase, domain 1"/>
    <property type="match status" value="1"/>
</dbReference>
<protein>
    <submittedName>
        <fullName evidence="2">SET domain-containing protein 4</fullName>
    </submittedName>
</protein>
<keyword evidence="1" id="KW-1185">Reference proteome</keyword>
<sequence length="461" mass="53220">MGRTQRRRHHRSLLKATIKSVESDALHTLYSKLHSQGWRNDTQLSGCHFPATGRGLCSKKQHFVPGDRLITMPVECLISIFTLESDESFKALFNVEHFDEDARISFQALVACYLMYQQHESSEKADTNSAAYLNTLPANYTTPYFCTIPELQLLPEALLERTVAQNRTIRNYYLILETLLGSKHCPNCNQCYFSDIWTLTDFRRAYFAVNTRSVYVESRHLKPTKCHFQALIAGDTNLALAPFLDLFNHSDAVETSAELKRTSDGKSWEFVLTLVSAPSDSIKPYCELFISYGALPNLKLLTEYGFFLERNAHDYFEFSLLDIEHLIKHNKELNTQNYHRNIFKFIRDHNLCDQMFVNLADGCSHNLRVVLHLIFKQQSYFPNVLNQIAFGDANKFDDVQPELSYLITYKLHEYEHYTAALAQLPELSDSGIVARSYLLECMRYLSDFEAAHCDLKLTDFE</sequence>
<dbReference type="AlphaFoldDB" id="A0A6J2TYU0"/>
<dbReference type="RefSeq" id="XP_030380308.1">
    <property type="nucleotide sequence ID" value="XM_030524448.1"/>
</dbReference>
<reference evidence="2" key="1">
    <citation type="submission" date="2025-08" db="UniProtKB">
        <authorList>
            <consortium name="RefSeq"/>
        </authorList>
    </citation>
    <scope>IDENTIFICATION</scope>
    <source>
        <strain evidence="2">11010-0011.00</strain>
        <tissue evidence="2">Whole body</tissue>
    </source>
</reference>
<organism evidence="1 2">
    <name type="scientific">Drosophila lebanonensis</name>
    <name type="common">Fruit fly</name>
    <name type="synonym">Scaptodrosophila lebanonensis</name>
    <dbReference type="NCBI Taxonomy" id="7225"/>
    <lineage>
        <taxon>Eukaryota</taxon>
        <taxon>Metazoa</taxon>
        <taxon>Ecdysozoa</taxon>
        <taxon>Arthropoda</taxon>
        <taxon>Hexapoda</taxon>
        <taxon>Insecta</taxon>
        <taxon>Pterygota</taxon>
        <taxon>Neoptera</taxon>
        <taxon>Endopterygota</taxon>
        <taxon>Diptera</taxon>
        <taxon>Brachycera</taxon>
        <taxon>Muscomorpha</taxon>
        <taxon>Ephydroidea</taxon>
        <taxon>Drosophilidae</taxon>
        <taxon>Scaptodrosophila</taxon>
    </lineage>
</organism>
<dbReference type="InterPro" id="IPR044429">
    <property type="entry name" value="SETD4_SET"/>
</dbReference>
<dbReference type="GO" id="GO:0016279">
    <property type="term" value="F:protein-lysine N-methyltransferase activity"/>
    <property type="evidence" value="ECO:0007669"/>
    <property type="project" value="InterPro"/>
</dbReference>
<dbReference type="SUPFAM" id="SSF82199">
    <property type="entry name" value="SET domain"/>
    <property type="match status" value="1"/>
</dbReference>
<dbReference type="PANTHER" id="PTHR13271:SF151">
    <property type="entry name" value="SET DOMAIN-CONTAINING PROTEIN 4"/>
    <property type="match status" value="1"/>
</dbReference>
<name>A0A6J2TYU0_DROLE</name>
<dbReference type="CDD" id="cd19177">
    <property type="entry name" value="SET_SETD4"/>
    <property type="match status" value="1"/>
</dbReference>
<dbReference type="Proteomes" id="UP000504634">
    <property type="component" value="Unplaced"/>
</dbReference>
<accession>A0A6J2TYU0</accession>
<evidence type="ECO:0000313" key="2">
    <source>
        <dbReference type="RefSeq" id="XP_030380308.1"/>
    </source>
</evidence>
<proteinExistence type="predicted"/>
<dbReference type="OrthoDB" id="341421at2759"/>
<dbReference type="InterPro" id="IPR050600">
    <property type="entry name" value="SETD3_SETD6_MTase"/>
</dbReference>
<dbReference type="GeneID" id="115628370"/>
<gene>
    <name evidence="2" type="primary">LOC115628370</name>
</gene>
<evidence type="ECO:0000313" key="1">
    <source>
        <dbReference type="Proteomes" id="UP000504634"/>
    </source>
</evidence>
<dbReference type="InterPro" id="IPR046341">
    <property type="entry name" value="SET_dom_sf"/>
</dbReference>